<reference evidence="4" key="1">
    <citation type="journal article" date="2015" name="Antonie Van Leeuwenhoek">
        <title>Comparative 16S rRNA signatures and multilocus sequence analysis for the genus Salinicola and description of Salinicola acroporae sp. nov., isolated from coral Acropora digitifera.</title>
        <authorList>
            <person name="Lepcha R.T."/>
            <person name="Poddar A."/>
            <person name="Schumann P."/>
            <person name="Das S.K."/>
        </authorList>
    </citation>
    <scope>NUCLEOTIDE SEQUENCE</scope>
    <source>
        <strain evidence="4">S4-41</strain>
    </source>
</reference>
<keyword evidence="5" id="KW-1185">Reference proteome</keyword>
<evidence type="ECO:0000256" key="3">
    <source>
        <dbReference type="ARBA" id="ARBA00022729"/>
    </source>
</evidence>
<dbReference type="EMBL" id="PGFS01000001">
    <property type="protein sequence ID" value="MDH4571521.1"/>
    <property type="molecule type" value="Genomic_DNA"/>
</dbReference>
<evidence type="ECO:0000313" key="5">
    <source>
        <dbReference type="Proteomes" id="UP001162135"/>
    </source>
</evidence>
<dbReference type="InterPro" id="IPR005318">
    <property type="entry name" value="OM_porin_bac"/>
</dbReference>
<organism evidence="4 5">
    <name type="scientific">Salinicola acroporae</name>
    <dbReference type="NCBI Taxonomy" id="1541440"/>
    <lineage>
        <taxon>Bacteria</taxon>
        <taxon>Pseudomonadati</taxon>
        <taxon>Pseudomonadota</taxon>
        <taxon>Gammaproteobacteria</taxon>
        <taxon>Oceanospirillales</taxon>
        <taxon>Halomonadaceae</taxon>
        <taxon>Salinicola</taxon>
    </lineage>
</organism>
<keyword evidence="2" id="KW-0813">Transport</keyword>
<comment type="similarity">
    <text evidence="1">Belongs to the outer membrane porin (Opr) (TC 1.B.25) family.</text>
</comment>
<sequence length="449" mass="50251">MNTPRHRSTTRQSRLARARRPLSIKTPIKTLSAIATPLSIATFAGTWTLALALAAPAQADFLADSTASLELKNYFITRDYLEGDQDNNKREEWAQGFLFRADSGFTEGPIGFGVDTISMLGVKLDSSPSRAGTGLLKIDDDDHAEDDYTKFGATAKIRAGDSVLRYGYLEPRLPSLRPNASRLFTQSFLGTQITSTDIEGLELTAGQLNRTRQRDETEHEPMALNRKSGAYGRASSNRFQFIGGEYHLGKRARLGYHYAQLEDIYRQHYVGLSDGIGLGSGRLGADIRYFDASEQGAAEAGKVDNRAVSTRLRYRLGAHTWSGGYQSQFGDTPFTYLSGTNVYLFSQYQISNFTETGERVWHARYDYDFSDLGLPGLTFMLRYATGDQASVRDFDGEAREWERDVDIEYIVQGGMLEGLSLRWRNASRRANFTRDANENRILLGYTLKL</sequence>
<dbReference type="Gene3D" id="2.40.160.10">
    <property type="entry name" value="Porin"/>
    <property type="match status" value="1"/>
</dbReference>
<evidence type="ECO:0000256" key="1">
    <source>
        <dbReference type="ARBA" id="ARBA00009075"/>
    </source>
</evidence>
<gene>
    <name evidence="4" type="ORF">CUR86_02935</name>
</gene>
<evidence type="ECO:0000313" key="4">
    <source>
        <dbReference type="EMBL" id="MDH4571521.1"/>
    </source>
</evidence>
<dbReference type="PANTHER" id="PTHR34596:SF2">
    <property type="entry name" value="CHITOPORIN"/>
    <property type="match status" value="1"/>
</dbReference>
<dbReference type="PANTHER" id="PTHR34596">
    <property type="entry name" value="CHITOPORIN"/>
    <property type="match status" value="1"/>
</dbReference>
<keyword evidence="3" id="KW-0732">Signal</keyword>
<reference evidence="4" key="2">
    <citation type="submission" date="2017-11" db="EMBL/GenBank/DDBJ databases">
        <authorList>
            <person name="Das S.K."/>
        </authorList>
    </citation>
    <scope>NUCLEOTIDE SEQUENCE</scope>
    <source>
        <strain evidence="4">S4-41</strain>
    </source>
</reference>
<dbReference type="Proteomes" id="UP001162135">
    <property type="component" value="Unassembled WGS sequence"/>
</dbReference>
<accession>A0ABT6I1W5</accession>
<proteinExistence type="inferred from homology"/>
<dbReference type="Pfam" id="PF03573">
    <property type="entry name" value="OprD"/>
    <property type="match status" value="1"/>
</dbReference>
<comment type="caution">
    <text evidence="4">The sequence shown here is derived from an EMBL/GenBank/DDBJ whole genome shotgun (WGS) entry which is preliminary data.</text>
</comment>
<protein>
    <submittedName>
        <fullName evidence="4">Outer membrane porin, OprD family</fullName>
    </submittedName>
</protein>
<dbReference type="InterPro" id="IPR023614">
    <property type="entry name" value="Porin_dom_sf"/>
</dbReference>
<evidence type="ECO:0000256" key="2">
    <source>
        <dbReference type="ARBA" id="ARBA00022448"/>
    </source>
</evidence>
<name>A0ABT6I1W5_9GAMM</name>